<dbReference type="SUPFAM" id="SSF52047">
    <property type="entry name" value="RNI-like"/>
    <property type="match status" value="1"/>
</dbReference>
<dbReference type="AlphaFoldDB" id="A0A8H7J496"/>
<dbReference type="OrthoDB" id="3945550at2759"/>
<keyword evidence="2" id="KW-1185">Reference proteome</keyword>
<proteinExistence type="predicted"/>
<dbReference type="Proteomes" id="UP000651452">
    <property type="component" value="Unassembled WGS sequence"/>
</dbReference>
<name>A0A8H7J496_9PLEO</name>
<dbReference type="EMBL" id="RZGK01000008">
    <property type="protein sequence ID" value="KAF9696871.1"/>
    <property type="molecule type" value="Genomic_DNA"/>
</dbReference>
<organism evidence="1 2">
    <name type="scientific">Ascochyta lentis</name>
    <dbReference type="NCBI Taxonomy" id="205686"/>
    <lineage>
        <taxon>Eukaryota</taxon>
        <taxon>Fungi</taxon>
        <taxon>Dikarya</taxon>
        <taxon>Ascomycota</taxon>
        <taxon>Pezizomycotina</taxon>
        <taxon>Dothideomycetes</taxon>
        <taxon>Pleosporomycetidae</taxon>
        <taxon>Pleosporales</taxon>
        <taxon>Pleosporineae</taxon>
        <taxon>Didymellaceae</taxon>
        <taxon>Ascochyta</taxon>
    </lineage>
</organism>
<dbReference type="Gene3D" id="3.80.10.10">
    <property type="entry name" value="Ribonuclease Inhibitor"/>
    <property type="match status" value="1"/>
</dbReference>
<reference evidence="1" key="1">
    <citation type="submission" date="2018-12" db="EMBL/GenBank/DDBJ databases">
        <authorList>
            <person name="Syme R.A."/>
            <person name="Farfan-Caceres L."/>
            <person name="Lichtenzveig J."/>
        </authorList>
    </citation>
    <scope>NUCLEOTIDE SEQUENCE</scope>
    <source>
        <strain evidence="1">Al4</strain>
    </source>
</reference>
<evidence type="ECO:0000313" key="2">
    <source>
        <dbReference type="Proteomes" id="UP000651452"/>
    </source>
</evidence>
<sequence>MELATSPLMYKMQLICTYRDSDYDDDFNEEAIMDLAAGLAPNLKEIINVNIMAYRSGRDQRRKESWHGLPGSREGTKGSLTSLTLIGASLSSQEELQSWATRTDFTCLQYLDLGLSYDFSSRALSGETMKWLGQNHSFPQLKTLKVSLNRDNVLEDRPNDSEDAASFFQALEPLEQLSVHGPIDSQIVDAILSRHGKTLQELSLRPLESPYTYSNGCDPQETSMEFAKEHLIQIKARCPILQDLSITIKLDMSSPSEASMYRCFSKMESLRSLFLTLECSNWQISQEPEYNSQFEGEDQLPVDELDCGLKKGYLKQTLINCAVDEALARSIWNTINEGKTGRQLERLRLWTMDGSESGARTVSQADGTIVKYLSRSWFIERDPRDDRDDFIIKELGKHARKPDDALTESELIKSAAGQVFRTIWSRRQGSKDWRDDWSSFPL</sequence>
<evidence type="ECO:0000313" key="1">
    <source>
        <dbReference type="EMBL" id="KAF9696871.1"/>
    </source>
</evidence>
<protein>
    <submittedName>
        <fullName evidence="1">Uncharacterized protein</fullName>
    </submittedName>
</protein>
<accession>A0A8H7J496</accession>
<comment type="caution">
    <text evidence="1">The sequence shown here is derived from an EMBL/GenBank/DDBJ whole genome shotgun (WGS) entry which is preliminary data.</text>
</comment>
<reference evidence="1" key="2">
    <citation type="submission" date="2020-09" db="EMBL/GenBank/DDBJ databases">
        <title>Reference genome assembly for Australian Ascochyta lentis isolate Al4.</title>
        <authorList>
            <person name="Lee R.C."/>
            <person name="Farfan-Caceres L.M."/>
            <person name="Debler J.W."/>
            <person name="Williams A.H."/>
            <person name="Henares B.M."/>
        </authorList>
    </citation>
    <scope>NUCLEOTIDE SEQUENCE</scope>
    <source>
        <strain evidence="1">Al4</strain>
    </source>
</reference>
<dbReference type="InterPro" id="IPR032675">
    <property type="entry name" value="LRR_dom_sf"/>
</dbReference>
<gene>
    <name evidence="1" type="ORF">EKO04_004538</name>
</gene>